<dbReference type="Proteomes" id="UP000305233">
    <property type="component" value="Unassembled WGS sequence"/>
</dbReference>
<gene>
    <name evidence="5" type="ORF">E8P82_13940</name>
</gene>
<keyword evidence="1 5" id="KW-0808">Transferase</keyword>
<dbReference type="PANTHER" id="PTHR43792">
    <property type="entry name" value="GNAT FAMILY, PUTATIVE (AFU_ORTHOLOGUE AFUA_3G00765)-RELATED-RELATED"/>
    <property type="match status" value="1"/>
</dbReference>
<comment type="similarity">
    <text evidence="3">Belongs to the acetyltransferase family. RimJ subfamily.</text>
</comment>
<dbReference type="AlphaFoldDB" id="A0A4S5E0I4"/>
<sequence length="171" mass="18884">MEMHTDRLVLRDYTVDDFAAVHAFASDPRIATFVDWGPNTEHDTRHFLDTCVTSQTVLPRTEFSLAVTLPGETPLGSVGLTVDEQHHGHLGYVIGAEHWGKGYATEAAACLLSYGQEALMLERIEATCRPANLASAKVLEKIGMTLEGLRPNDKFVRGTWSDSLVFVVIRN</sequence>
<dbReference type="SUPFAM" id="SSF55729">
    <property type="entry name" value="Acyl-CoA N-acyltransferases (Nat)"/>
    <property type="match status" value="1"/>
</dbReference>
<comment type="caution">
    <text evidence="5">The sequence shown here is derived from an EMBL/GenBank/DDBJ whole genome shotgun (WGS) entry which is preliminary data.</text>
</comment>
<evidence type="ECO:0000313" key="6">
    <source>
        <dbReference type="Proteomes" id="UP000305233"/>
    </source>
</evidence>
<dbReference type="EMBL" id="SSWH01000017">
    <property type="protein sequence ID" value="THJ64793.1"/>
    <property type="molecule type" value="Genomic_DNA"/>
</dbReference>
<dbReference type="PROSITE" id="PS51186">
    <property type="entry name" value="GNAT"/>
    <property type="match status" value="1"/>
</dbReference>
<dbReference type="InterPro" id="IPR016181">
    <property type="entry name" value="Acyl_CoA_acyltransferase"/>
</dbReference>
<dbReference type="Pfam" id="PF13302">
    <property type="entry name" value="Acetyltransf_3"/>
    <property type="match status" value="1"/>
</dbReference>
<feature type="domain" description="N-acetyltransferase" evidence="4">
    <location>
        <begin position="8"/>
        <end position="171"/>
    </location>
</feature>
<reference evidence="5 6" key="1">
    <citation type="submission" date="2019-04" db="EMBL/GenBank/DDBJ databases">
        <authorList>
            <person name="Liu Q."/>
            <person name="Xin Y.-H."/>
        </authorList>
    </citation>
    <scope>NUCLEOTIDE SEQUENCE [LARGE SCALE GENOMIC DNA]</scope>
    <source>
        <strain evidence="5 6">AM23</strain>
    </source>
</reference>
<accession>A0A4S5E0I4</accession>
<name>A0A4S5E0I4_9MICC</name>
<dbReference type="Gene3D" id="3.40.630.30">
    <property type="match status" value="1"/>
</dbReference>
<dbReference type="PANTHER" id="PTHR43792:SF8">
    <property type="entry name" value="[RIBOSOMAL PROTEIN US5]-ALANINE N-ACETYLTRANSFERASE"/>
    <property type="match status" value="1"/>
</dbReference>
<evidence type="ECO:0000256" key="1">
    <source>
        <dbReference type="ARBA" id="ARBA00022679"/>
    </source>
</evidence>
<dbReference type="InterPro" id="IPR000182">
    <property type="entry name" value="GNAT_dom"/>
</dbReference>
<dbReference type="GO" id="GO:0016747">
    <property type="term" value="F:acyltransferase activity, transferring groups other than amino-acyl groups"/>
    <property type="evidence" value="ECO:0007669"/>
    <property type="project" value="InterPro"/>
</dbReference>
<proteinExistence type="inferred from homology"/>
<evidence type="ECO:0000259" key="4">
    <source>
        <dbReference type="PROSITE" id="PS51186"/>
    </source>
</evidence>
<dbReference type="OrthoDB" id="3533156at2"/>
<evidence type="ECO:0000313" key="5">
    <source>
        <dbReference type="EMBL" id="THJ64793.1"/>
    </source>
</evidence>
<keyword evidence="2" id="KW-0012">Acyltransferase</keyword>
<evidence type="ECO:0000256" key="2">
    <source>
        <dbReference type="ARBA" id="ARBA00023315"/>
    </source>
</evidence>
<protein>
    <submittedName>
        <fullName evidence="5">GNAT family N-acetyltransferase</fullName>
    </submittedName>
</protein>
<dbReference type="InterPro" id="IPR051531">
    <property type="entry name" value="N-acetyltransferase"/>
</dbReference>
<dbReference type="RefSeq" id="WP_136455662.1">
    <property type="nucleotide sequence ID" value="NZ_SSWH01000017.1"/>
</dbReference>
<organism evidence="5 6">
    <name type="scientific">Arthrobacter echini</name>
    <dbReference type="NCBI Taxonomy" id="1529066"/>
    <lineage>
        <taxon>Bacteria</taxon>
        <taxon>Bacillati</taxon>
        <taxon>Actinomycetota</taxon>
        <taxon>Actinomycetes</taxon>
        <taxon>Micrococcales</taxon>
        <taxon>Micrococcaceae</taxon>
        <taxon>Arthrobacter</taxon>
    </lineage>
</organism>
<keyword evidence="6" id="KW-1185">Reference proteome</keyword>
<evidence type="ECO:0000256" key="3">
    <source>
        <dbReference type="ARBA" id="ARBA00038502"/>
    </source>
</evidence>